<comment type="caution">
    <text evidence="2">The sequence shown here is derived from an EMBL/GenBank/DDBJ whole genome shotgun (WGS) entry which is preliminary data.</text>
</comment>
<evidence type="ECO:0000256" key="1">
    <source>
        <dbReference type="SAM" id="MobiDB-lite"/>
    </source>
</evidence>
<evidence type="ECO:0008006" key="4">
    <source>
        <dbReference type="Google" id="ProtNLM"/>
    </source>
</evidence>
<accession>I8WD85</accession>
<dbReference type="RefSeq" id="WP_007847361.1">
    <property type="nucleotide sequence ID" value="NZ_JH724133.1"/>
</dbReference>
<dbReference type="EMBL" id="AGXJ01000023">
    <property type="protein sequence ID" value="EIY36585.1"/>
    <property type="molecule type" value="Genomic_DNA"/>
</dbReference>
<reference evidence="2 3" key="1">
    <citation type="submission" date="2012-02" db="EMBL/GenBank/DDBJ databases">
        <title>The Genome Sequence of Bacteroides dorei CL02T12C06.</title>
        <authorList>
            <consortium name="The Broad Institute Genome Sequencing Platform"/>
            <person name="Earl A."/>
            <person name="Ward D."/>
            <person name="Feldgarden M."/>
            <person name="Gevers D."/>
            <person name="Zitomersky N.L."/>
            <person name="Coyne M.J."/>
            <person name="Comstock L.E."/>
            <person name="Young S.K."/>
            <person name="Zeng Q."/>
            <person name="Gargeya S."/>
            <person name="Fitzgerald M."/>
            <person name="Haas B."/>
            <person name="Abouelleil A."/>
            <person name="Alvarado L."/>
            <person name="Arachchi H.M."/>
            <person name="Berlin A."/>
            <person name="Chapman S.B."/>
            <person name="Gearin G."/>
            <person name="Goldberg J."/>
            <person name="Griggs A."/>
            <person name="Gujja S."/>
            <person name="Hansen M."/>
            <person name="Heiman D."/>
            <person name="Howarth C."/>
            <person name="Larimer J."/>
            <person name="Lui A."/>
            <person name="MacDonald P.J.P."/>
            <person name="McCowen C."/>
            <person name="Montmayeur A."/>
            <person name="Murphy C."/>
            <person name="Neiman D."/>
            <person name="Pearson M."/>
            <person name="Priest M."/>
            <person name="Roberts A."/>
            <person name="Saif S."/>
            <person name="Shea T."/>
            <person name="Sisk P."/>
            <person name="Stolte C."/>
            <person name="Sykes S."/>
            <person name="Wortman J."/>
            <person name="Nusbaum C."/>
            <person name="Birren B."/>
        </authorList>
    </citation>
    <scope>NUCLEOTIDE SEQUENCE [LARGE SCALE GENOMIC DNA]</scope>
    <source>
        <strain evidence="2 3">CL02T12C06</strain>
    </source>
</reference>
<dbReference type="AlphaFoldDB" id="I8WD85"/>
<name>I8WD85_9BACT</name>
<evidence type="ECO:0000313" key="3">
    <source>
        <dbReference type="Proteomes" id="UP000005974"/>
    </source>
</evidence>
<dbReference type="PATRIC" id="fig|997876.3.peg.1378"/>
<evidence type="ECO:0000313" key="2">
    <source>
        <dbReference type="EMBL" id="EIY36585.1"/>
    </source>
</evidence>
<dbReference type="Proteomes" id="UP000005974">
    <property type="component" value="Unassembled WGS sequence"/>
</dbReference>
<feature type="region of interest" description="Disordered" evidence="1">
    <location>
        <begin position="207"/>
        <end position="241"/>
    </location>
</feature>
<dbReference type="OrthoDB" id="9813502at2"/>
<dbReference type="HOGENOM" id="CLU_1071528_0_0_10"/>
<keyword evidence="3" id="KW-1185">Reference proteome</keyword>
<sequence>MNKRHYEHTLPNIRGSLSNTYKVLRDIFYRTFDVKTEIDEDLFLATVRTFGRAAEEGFGQSDNDRLEEVFLEQIRDNLDVFSAFRTHRMQNDIASQLLDEKGKLKPFSRFQEDVQAIIGTYNTAWLETEYDTAVLRARQAADWKLFDRDADILPNLRWLPTTSAEPDPVHAQFWGIDLTLPKGHGFWKSHRPGDRWNCKCSLEQTDDKPTPGYDVPLSDYRPSPGLDNNPEEDGKLFSDTHPYIAHAYPSAEKTVRDFMERRKK</sequence>
<organism evidence="2 3">
    <name type="scientific">Phocaeicola dorei CL02T12C06</name>
    <dbReference type="NCBI Taxonomy" id="997876"/>
    <lineage>
        <taxon>Bacteria</taxon>
        <taxon>Pseudomonadati</taxon>
        <taxon>Bacteroidota</taxon>
        <taxon>Bacteroidia</taxon>
        <taxon>Bacteroidales</taxon>
        <taxon>Bacteroidaceae</taxon>
        <taxon>Phocaeicola</taxon>
    </lineage>
</organism>
<protein>
    <recommendedName>
        <fullName evidence="4">Phage head morphogenesis domain-containing protein</fullName>
    </recommendedName>
</protein>
<proteinExistence type="predicted"/>
<gene>
    <name evidence="2" type="ORF">HMPREF1064_01332</name>
</gene>